<name>A0A4Z2E8D6_9TELE</name>
<evidence type="ECO:0000313" key="1">
    <source>
        <dbReference type="EMBL" id="TNN25068.1"/>
    </source>
</evidence>
<protein>
    <submittedName>
        <fullName evidence="1">Uncharacterized protein</fullName>
    </submittedName>
</protein>
<organism evidence="1 2">
    <name type="scientific">Liparis tanakae</name>
    <name type="common">Tanaka's snailfish</name>
    <dbReference type="NCBI Taxonomy" id="230148"/>
    <lineage>
        <taxon>Eukaryota</taxon>
        <taxon>Metazoa</taxon>
        <taxon>Chordata</taxon>
        <taxon>Craniata</taxon>
        <taxon>Vertebrata</taxon>
        <taxon>Euteleostomi</taxon>
        <taxon>Actinopterygii</taxon>
        <taxon>Neopterygii</taxon>
        <taxon>Teleostei</taxon>
        <taxon>Neoteleostei</taxon>
        <taxon>Acanthomorphata</taxon>
        <taxon>Eupercaria</taxon>
        <taxon>Perciformes</taxon>
        <taxon>Cottioidei</taxon>
        <taxon>Cottales</taxon>
        <taxon>Liparidae</taxon>
        <taxon>Liparis</taxon>
    </lineage>
</organism>
<sequence length="59" mass="6371">MPGVSTRWVMERWETESGTCLRISQRRPNSGVLIRPVSPLGVSAVSEGLGFPDALTTGQ</sequence>
<keyword evidence="2" id="KW-1185">Reference proteome</keyword>
<comment type="caution">
    <text evidence="1">The sequence shown here is derived from an EMBL/GenBank/DDBJ whole genome shotgun (WGS) entry which is preliminary data.</text>
</comment>
<dbReference type="Proteomes" id="UP000314294">
    <property type="component" value="Unassembled WGS sequence"/>
</dbReference>
<dbReference type="EMBL" id="SRLO01013547">
    <property type="protein sequence ID" value="TNN25068.1"/>
    <property type="molecule type" value="Genomic_DNA"/>
</dbReference>
<accession>A0A4Z2E8D6</accession>
<proteinExistence type="predicted"/>
<gene>
    <name evidence="1" type="ORF">EYF80_064805</name>
</gene>
<dbReference type="AlphaFoldDB" id="A0A4Z2E8D6"/>
<reference evidence="1 2" key="1">
    <citation type="submission" date="2019-03" db="EMBL/GenBank/DDBJ databases">
        <title>First draft genome of Liparis tanakae, snailfish: a comprehensive survey of snailfish specific genes.</title>
        <authorList>
            <person name="Kim W."/>
            <person name="Song I."/>
            <person name="Jeong J.-H."/>
            <person name="Kim D."/>
            <person name="Kim S."/>
            <person name="Ryu S."/>
            <person name="Song J.Y."/>
            <person name="Lee S.K."/>
        </authorList>
    </citation>
    <scope>NUCLEOTIDE SEQUENCE [LARGE SCALE GENOMIC DNA]</scope>
    <source>
        <tissue evidence="1">Muscle</tissue>
    </source>
</reference>
<evidence type="ECO:0000313" key="2">
    <source>
        <dbReference type="Proteomes" id="UP000314294"/>
    </source>
</evidence>